<gene>
    <name evidence="2" type="ORF">PIN31115_03232</name>
</gene>
<feature type="region of interest" description="Disordered" evidence="1">
    <location>
        <begin position="1"/>
        <end position="36"/>
    </location>
</feature>
<dbReference type="AlphaFoldDB" id="A0A5E4WIE2"/>
<accession>A0A5E4WIE2</accession>
<proteinExistence type="predicted"/>
<evidence type="ECO:0000313" key="3">
    <source>
        <dbReference type="Proteomes" id="UP000333828"/>
    </source>
</evidence>
<reference evidence="2 3" key="1">
    <citation type="submission" date="2019-08" db="EMBL/GenBank/DDBJ databases">
        <authorList>
            <person name="Peeters C."/>
        </authorList>
    </citation>
    <scope>NUCLEOTIDE SEQUENCE [LARGE SCALE GENOMIC DNA]</scope>
    <source>
        <strain evidence="2 3">LMG 31115</strain>
    </source>
</reference>
<dbReference type="Proteomes" id="UP000333828">
    <property type="component" value="Unassembled WGS sequence"/>
</dbReference>
<dbReference type="EMBL" id="CABPSI010000003">
    <property type="protein sequence ID" value="VVE22836.1"/>
    <property type="molecule type" value="Genomic_DNA"/>
</dbReference>
<dbReference type="RefSeq" id="WP_150684876.1">
    <property type="nucleotide sequence ID" value="NZ_CABPSI010000003.1"/>
</dbReference>
<keyword evidence="3" id="KW-1185">Reference proteome</keyword>
<name>A0A5E4WIE2_9BURK</name>
<protein>
    <submittedName>
        <fullName evidence="2">Uncharacterized protein</fullName>
    </submittedName>
</protein>
<sequence length="475" mass="51831">MQRVDLARPYRIPESNHLSPVPEASQQPDAACPALPEMGPHGMYGAVVGHDGSTAALPAIGPYDFSSAERVRDALPMGATGAAVHMTLASHANATQYVVKRCPDAWHTTQAWLTSRLFGALGLPTPTTFLVRGCDEAFDGTRESGRLHLASVYLASYEDFGLWLVGEEARRAVVGQAQDRERTTICDGARIGAHMAGRVMEKLCKQERVAFWELSPQCARIYAGEVKSRNAMLGLLCEMLPDVYQCELERHYIAALWLGNWDLCNVFMENVGVWRDKEDLPRMMTVDFGACLEMGFQGTCKDTGYAVAVNQREGLPALPPLTETFRPDAACFASALPADALTDLSQFPYGEQYAPFVRRLKGFTPAASEDVVVEELKDPTGTRAVAAEMAYRLGRIHQEALLPWANTANELACAEMGGAPPQGRCDAPAQVHHLLSRRDSLVRLLGGEWGAQAWALAHPTRAAAIMAQQSPFMSL</sequence>
<organism evidence="2 3">
    <name type="scientific">Pandoraea iniqua</name>
    <dbReference type="NCBI Taxonomy" id="2508288"/>
    <lineage>
        <taxon>Bacteria</taxon>
        <taxon>Pseudomonadati</taxon>
        <taxon>Pseudomonadota</taxon>
        <taxon>Betaproteobacteria</taxon>
        <taxon>Burkholderiales</taxon>
        <taxon>Burkholderiaceae</taxon>
        <taxon>Pandoraea</taxon>
    </lineage>
</organism>
<evidence type="ECO:0000313" key="2">
    <source>
        <dbReference type="EMBL" id="VVE22836.1"/>
    </source>
</evidence>
<evidence type="ECO:0000256" key="1">
    <source>
        <dbReference type="SAM" id="MobiDB-lite"/>
    </source>
</evidence>